<evidence type="ECO:0000313" key="3">
    <source>
        <dbReference type="EMBL" id="SHF44592.1"/>
    </source>
</evidence>
<dbReference type="InterPro" id="IPR013783">
    <property type="entry name" value="Ig-like_fold"/>
</dbReference>
<dbReference type="InterPro" id="IPR006047">
    <property type="entry name" value="GH13_cat_dom"/>
</dbReference>
<dbReference type="NCBIfam" id="TIGR04183">
    <property type="entry name" value="Por_Secre_tail"/>
    <property type="match status" value="1"/>
</dbReference>
<dbReference type="CDD" id="cd11350">
    <property type="entry name" value="AmyAc_4"/>
    <property type="match status" value="1"/>
</dbReference>
<sequence length="915" mass="104584">MKYFWFSVLIVALLIPFFAGGQITTDPKIPVAGEKVTITFDSSKETRLGYFTGDLYAHTGVGIEGKGDWQNVVGGANSWGKNDVQPKLTNKGDGIYELEIAPDINTFYSVGDAEKVINMSFVFRSADATEQTSNLSVTVYQEGLVVEITEPVSNSIFMKNQSVSISAHASAEADLKLYLNETVLAQTTGQTITTTHSFSESGNYLLIAEAGANDEIQRDSVSVFVREEAVEATLPENCRKGINYPTDTSATLVLFAPYKEFVFVTGDFNNWELQNEYQMKKDGDYFWLEIPDLEKGKEYAFQYLIDGEIRVADPYSEKILDPWNDQYINSETYPGLISYPENKAEGIVSVLHPGQDEYQWQVADFQVPEKQKLVIYELLIRDFTEQHTFKAVREKLDYLEDLNINVLELMPVNEFEGNSSWGYNPSFYFAPDKYYGPKNELKKLVDECHKRGIAVVIDMVLNHSYGQSPFVQMYMDNWTVTEENPWYNVESNFANENLRWGYDFNHEADAVKELVDSINSFWMTEYKVDGFRFDFTKGFSNTPFPSSSWGSEYDAARIANLKRMAGEIWNRKHDALVIFEHLSDNPEEKELADFGILLWGIMHDSYRDAGRGNTGASDLSWGVYDSRNWDEPNLVTYAESHDEERIMVDLLKSGFIEGDYNVRQLPTALNRMELNSVFMLPLPGPKMIWQFGERGYDVSINDFGGRLSEKPSRWEYLGDENRTDLFRVMAQLNYLKQTYEEFSPENFEYNLNGQLRWYRLTSNGNHVFAVGNFGIQATTATITFPETGEWFEFFSQTSVDVENATQNLALQPGEYKLYSTRKLLKTDVITDTEEVKLGQKHLKIFPNPANSEVTIVSEKPFSQFEIYSLTGKLVQQVNVANKNRVKIAVDNFTPGVYFIHAFQNDTRITEKLIVF</sequence>
<dbReference type="PANTHER" id="PTHR43002">
    <property type="entry name" value="GLYCOGEN DEBRANCHING ENZYME"/>
    <property type="match status" value="1"/>
</dbReference>
<dbReference type="OrthoDB" id="9761875at2"/>
<dbReference type="SMART" id="SM00642">
    <property type="entry name" value="Aamy"/>
    <property type="match status" value="1"/>
</dbReference>
<evidence type="ECO:0000259" key="2">
    <source>
        <dbReference type="SMART" id="SM00642"/>
    </source>
</evidence>
<dbReference type="InterPro" id="IPR017853">
    <property type="entry name" value="GH"/>
</dbReference>
<accession>A0A1M5BQP7</accession>
<dbReference type="Proteomes" id="UP000184164">
    <property type="component" value="Unassembled WGS sequence"/>
</dbReference>
<dbReference type="GO" id="GO:0004553">
    <property type="term" value="F:hydrolase activity, hydrolyzing O-glycosyl compounds"/>
    <property type="evidence" value="ECO:0007669"/>
    <property type="project" value="InterPro"/>
</dbReference>
<protein>
    <submittedName>
        <fullName evidence="3">Por secretion system C-terminal sorting domain-containing protein</fullName>
    </submittedName>
</protein>
<name>A0A1M5BQP7_9BACT</name>
<keyword evidence="4" id="KW-1185">Reference proteome</keyword>
<dbReference type="Pfam" id="PF18962">
    <property type="entry name" value="Por_Secre_tail"/>
    <property type="match status" value="1"/>
</dbReference>
<evidence type="ECO:0000256" key="1">
    <source>
        <dbReference type="ARBA" id="ARBA00008061"/>
    </source>
</evidence>
<dbReference type="InterPro" id="IPR014756">
    <property type="entry name" value="Ig_E-set"/>
</dbReference>
<dbReference type="EMBL" id="FQUM01000005">
    <property type="protein sequence ID" value="SHF44592.1"/>
    <property type="molecule type" value="Genomic_DNA"/>
</dbReference>
<dbReference type="SUPFAM" id="SSF81296">
    <property type="entry name" value="E set domains"/>
    <property type="match status" value="1"/>
</dbReference>
<evidence type="ECO:0000313" key="4">
    <source>
        <dbReference type="Proteomes" id="UP000184164"/>
    </source>
</evidence>
<dbReference type="InterPro" id="IPR004193">
    <property type="entry name" value="Glyco_hydro_13_N"/>
</dbReference>
<proteinExistence type="inferred from homology"/>
<dbReference type="Gene3D" id="3.20.20.80">
    <property type="entry name" value="Glycosidases"/>
    <property type="match status" value="1"/>
</dbReference>
<comment type="similarity">
    <text evidence="1">Belongs to the glycosyl hydrolase 13 family.</text>
</comment>
<dbReference type="AlphaFoldDB" id="A0A1M5BQP7"/>
<dbReference type="Pfam" id="PF02922">
    <property type="entry name" value="CBM_48"/>
    <property type="match status" value="1"/>
</dbReference>
<dbReference type="STRING" id="1484053.SAMN05444274_105252"/>
<gene>
    <name evidence="3" type="ORF">SAMN05444274_105252</name>
</gene>
<reference evidence="3 4" key="1">
    <citation type="submission" date="2016-11" db="EMBL/GenBank/DDBJ databases">
        <authorList>
            <person name="Jaros S."/>
            <person name="Januszkiewicz K."/>
            <person name="Wedrychowicz H."/>
        </authorList>
    </citation>
    <scope>NUCLEOTIDE SEQUENCE [LARGE SCALE GENOMIC DNA]</scope>
    <source>
        <strain evidence="3 4">DSM 26910</strain>
    </source>
</reference>
<dbReference type="Pfam" id="PF00128">
    <property type="entry name" value="Alpha-amylase"/>
    <property type="match status" value="1"/>
</dbReference>
<dbReference type="SUPFAM" id="SSF51445">
    <property type="entry name" value="(Trans)glycosidases"/>
    <property type="match status" value="1"/>
</dbReference>
<organism evidence="3 4">
    <name type="scientific">Mariniphaga anaerophila</name>
    <dbReference type="NCBI Taxonomy" id="1484053"/>
    <lineage>
        <taxon>Bacteria</taxon>
        <taxon>Pseudomonadati</taxon>
        <taxon>Bacteroidota</taxon>
        <taxon>Bacteroidia</taxon>
        <taxon>Marinilabiliales</taxon>
        <taxon>Prolixibacteraceae</taxon>
        <taxon>Mariniphaga</taxon>
    </lineage>
</organism>
<dbReference type="Gene3D" id="2.60.40.10">
    <property type="entry name" value="Immunoglobulins"/>
    <property type="match status" value="2"/>
</dbReference>
<feature type="domain" description="Glycosyl hydrolase family 13 catalytic" evidence="2">
    <location>
        <begin position="377"/>
        <end position="727"/>
    </location>
</feature>
<dbReference type="InterPro" id="IPR026444">
    <property type="entry name" value="Secre_tail"/>
</dbReference>
<dbReference type="GO" id="GO:0005975">
    <property type="term" value="P:carbohydrate metabolic process"/>
    <property type="evidence" value="ECO:0007669"/>
    <property type="project" value="InterPro"/>
</dbReference>
<dbReference type="RefSeq" id="WP_073002155.1">
    <property type="nucleotide sequence ID" value="NZ_FQUM01000005.1"/>
</dbReference>